<accession>A0ABM8ZI43</accession>
<feature type="transmembrane region" description="Helical" evidence="1">
    <location>
        <begin position="101"/>
        <end position="123"/>
    </location>
</feature>
<reference evidence="2" key="1">
    <citation type="submission" date="2021-12" db="EMBL/GenBank/DDBJ databases">
        <authorList>
            <person name="Rodrigo-Torres L."/>
            <person name="Arahal R. D."/>
            <person name="Lucena T."/>
        </authorList>
    </citation>
    <scope>NUCLEOTIDE SEQUENCE</scope>
    <source>
        <strain evidence="2">CECT 8226</strain>
    </source>
</reference>
<evidence type="ECO:0000313" key="3">
    <source>
        <dbReference type="Proteomes" id="UP000838160"/>
    </source>
</evidence>
<organism evidence="2 3">
    <name type="scientific">Vibrio hippocampi</name>
    <dbReference type="NCBI Taxonomy" id="654686"/>
    <lineage>
        <taxon>Bacteria</taxon>
        <taxon>Pseudomonadati</taxon>
        <taxon>Pseudomonadota</taxon>
        <taxon>Gammaproteobacteria</taxon>
        <taxon>Vibrionales</taxon>
        <taxon>Vibrionaceae</taxon>
        <taxon>Vibrio</taxon>
    </lineage>
</organism>
<protein>
    <recommendedName>
        <fullName evidence="4">VanZ-like domain-containing protein</fullName>
    </recommendedName>
</protein>
<keyword evidence="1" id="KW-0472">Membrane</keyword>
<keyword evidence="1" id="KW-0812">Transmembrane</keyword>
<feature type="transmembrane region" description="Helical" evidence="1">
    <location>
        <begin position="7"/>
        <end position="26"/>
    </location>
</feature>
<sequence>MGRSKQSAIFIFIIVSLAVSILSLIKSFGTNPAFMQSLELFMGNDTILHFALAGSLGLCSGWLSLLMQRPMFIAVIAVLIVDEGLQYWIPTRDFSFSDMGANVFGCLSGVLVVTALHKSLLLVRERSNVK</sequence>
<gene>
    <name evidence="2" type="ORF">VHP8226_01632</name>
</gene>
<name>A0ABM8ZI43_9VIBR</name>
<keyword evidence="3" id="KW-1185">Reference proteome</keyword>
<dbReference type="EMBL" id="CAKLCM010000002">
    <property type="protein sequence ID" value="CAH0526158.1"/>
    <property type="molecule type" value="Genomic_DNA"/>
</dbReference>
<comment type="caution">
    <text evidence="2">The sequence shown here is derived from an EMBL/GenBank/DDBJ whole genome shotgun (WGS) entry which is preliminary data.</text>
</comment>
<evidence type="ECO:0008006" key="4">
    <source>
        <dbReference type="Google" id="ProtNLM"/>
    </source>
</evidence>
<evidence type="ECO:0000256" key="1">
    <source>
        <dbReference type="SAM" id="Phobius"/>
    </source>
</evidence>
<feature type="transmembrane region" description="Helical" evidence="1">
    <location>
        <begin position="46"/>
        <end position="65"/>
    </location>
</feature>
<proteinExistence type="predicted"/>
<evidence type="ECO:0000313" key="2">
    <source>
        <dbReference type="EMBL" id="CAH0526158.1"/>
    </source>
</evidence>
<keyword evidence="1" id="KW-1133">Transmembrane helix</keyword>
<feature type="transmembrane region" description="Helical" evidence="1">
    <location>
        <begin position="72"/>
        <end position="89"/>
    </location>
</feature>
<dbReference type="Proteomes" id="UP000838160">
    <property type="component" value="Unassembled WGS sequence"/>
</dbReference>